<evidence type="ECO:0000313" key="2">
    <source>
        <dbReference type="Proteomes" id="UP000031971"/>
    </source>
</evidence>
<proteinExistence type="predicted"/>
<gene>
    <name evidence="1" type="ORF">CCC_01743</name>
</gene>
<accession>A0A0C2Z063</accession>
<comment type="caution">
    <text evidence="1">The sequence shown here is derived from an EMBL/GenBank/DDBJ whole genome shotgun (WGS) entry which is preliminary data.</text>
</comment>
<keyword evidence="2" id="KW-1185">Reference proteome</keyword>
<evidence type="ECO:0000313" key="1">
    <source>
        <dbReference type="EMBL" id="KIM00749.1"/>
    </source>
</evidence>
<reference evidence="1 2" key="1">
    <citation type="submission" date="2015-01" db="EMBL/GenBank/DDBJ databases">
        <title>Genome Sequence of Magnetospirillum magnetotacticum Strain MS-1.</title>
        <authorList>
            <person name="Marinov G.K."/>
            <person name="Smalley M.D."/>
            <person name="DeSalvo G."/>
        </authorList>
    </citation>
    <scope>NUCLEOTIDE SEQUENCE [LARGE SCALE GENOMIC DNA]</scope>
    <source>
        <strain evidence="1 2">MS-1</strain>
    </source>
</reference>
<name>A0A0C2Z063_PARME</name>
<dbReference type="Proteomes" id="UP000031971">
    <property type="component" value="Unassembled WGS sequence"/>
</dbReference>
<protein>
    <submittedName>
        <fullName evidence="1">Uncharacterized protein</fullName>
    </submittedName>
</protein>
<dbReference type="OrthoDB" id="7364369at2"/>
<dbReference type="EMBL" id="JXSL01000005">
    <property type="protein sequence ID" value="KIM00749.1"/>
    <property type="molecule type" value="Genomic_DNA"/>
</dbReference>
<sequence length="67" mass="7145">MPKFLVSIARNVAKRDVLEVSAESADEARWIAASSCDAWMDAELGEITVMPAPIAADHKMSALKSAA</sequence>
<organism evidence="1 2">
    <name type="scientific">Paramagnetospirillum magnetotacticum MS-1</name>
    <dbReference type="NCBI Taxonomy" id="272627"/>
    <lineage>
        <taxon>Bacteria</taxon>
        <taxon>Pseudomonadati</taxon>
        <taxon>Pseudomonadota</taxon>
        <taxon>Alphaproteobacteria</taxon>
        <taxon>Rhodospirillales</taxon>
        <taxon>Magnetospirillaceae</taxon>
        <taxon>Paramagnetospirillum</taxon>
    </lineage>
</organism>
<dbReference type="RefSeq" id="WP_041039090.1">
    <property type="nucleotide sequence ID" value="NZ_JXSL01000005.1"/>
</dbReference>
<dbReference type="AlphaFoldDB" id="A0A0C2Z063"/>